<feature type="active site" evidence="6">
    <location>
        <position position="532"/>
    </location>
</feature>
<dbReference type="SUPFAM" id="SSF48225">
    <property type="entry name" value="Seven-hairpin glycosidases"/>
    <property type="match status" value="1"/>
</dbReference>
<evidence type="ECO:0000256" key="4">
    <source>
        <dbReference type="ARBA" id="ARBA00022801"/>
    </source>
</evidence>
<keyword evidence="9" id="KW-0326">Glycosidase</keyword>
<comment type="cofactor">
    <cofactor evidence="1 7">
        <name>Ca(2+)</name>
        <dbReference type="ChEBI" id="CHEBI:29108"/>
    </cofactor>
</comment>
<dbReference type="GO" id="GO:0005509">
    <property type="term" value="F:calcium ion binding"/>
    <property type="evidence" value="ECO:0007669"/>
    <property type="project" value="InterPro"/>
</dbReference>
<comment type="pathway">
    <text evidence="2">Protein modification; protein glycosylation.</text>
</comment>
<dbReference type="AlphaFoldDB" id="A0AAN6XDT6"/>
<feature type="active site" evidence="6">
    <location>
        <position position="358"/>
    </location>
</feature>
<dbReference type="PANTHER" id="PTHR11742:SF29">
    <property type="entry name" value="ALPHA-1,2-MANNOSIDASE"/>
    <property type="match status" value="1"/>
</dbReference>
<keyword evidence="11" id="KW-0472">Membrane</keyword>
<dbReference type="GO" id="GO:0005975">
    <property type="term" value="P:carbohydrate metabolic process"/>
    <property type="evidence" value="ECO:0007669"/>
    <property type="project" value="InterPro"/>
</dbReference>
<feature type="transmembrane region" description="Helical" evidence="11">
    <location>
        <begin position="39"/>
        <end position="60"/>
    </location>
</feature>
<dbReference type="Gene3D" id="1.50.10.10">
    <property type="match status" value="1"/>
</dbReference>
<evidence type="ECO:0000256" key="8">
    <source>
        <dbReference type="PIRSR" id="PIRSR601382-3"/>
    </source>
</evidence>
<organism evidence="12 13">
    <name type="scientific">Triangularia verruculosa</name>
    <dbReference type="NCBI Taxonomy" id="2587418"/>
    <lineage>
        <taxon>Eukaryota</taxon>
        <taxon>Fungi</taxon>
        <taxon>Dikarya</taxon>
        <taxon>Ascomycota</taxon>
        <taxon>Pezizomycotina</taxon>
        <taxon>Sordariomycetes</taxon>
        <taxon>Sordariomycetidae</taxon>
        <taxon>Sordariales</taxon>
        <taxon>Podosporaceae</taxon>
        <taxon>Triangularia</taxon>
    </lineage>
</organism>
<evidence type="ECO:0000256" key="7">
    <source>
        <dbReference type="PIRSR" id="PIRSR601382-2"/>
    </source>
</evidence>
<dbReference type="PANTHER" id="PTHR11742">
    <property type="entry name" value="MANNOSYL-OLIGOSACCHARIDE ALPHA-1,2-MANNOSIDASE-RELATED"/>
    <property type="match status" value="1"/>
</dbReference>
<evidence type="ECO:0000256" key="5">
    <source>
        <dbReference type="ARBA" id="ARBA00023157"/>
    </source>
</evidence>
<dbReference type="GO" id="GO:0036503">
    <property type="term" value="P:ERAD pathway"/>
    <property type="evidence" value="ECO:0007669"/>
    <property type="project" value="UniProtKB-ARBA"/>
</dbReference>
<dbReference type="PRINTS" id="PR00747">
    <property type="entry name" value="GLYHDRLASE47"/>
</dbReference>
<dbReference type="Proteomes" id="UP001303160">
    <property type="component" value="Unassembled WGS sequence"/>
</dbReference>
<evidence type="ECO:0000313" key="12">
    <source>
        <dbReference type="EMBL" id="KAK4196742.1"/>
    </source>
</evidence>
<feature type="binding site" evidence="7">
    <location>
        <position position="624"/>
    </location>
    <ligand>
        <name>Ca(2+)</name>
        <dbReference type="ChEBI" id="CHEBI:29108"/>
    </ligand>
</feature>
<evidence type="ECO:0000256" key="9">
    <source>
        <dbReference type="RuleBase" id="RU361193"/>
    </source>
</evidence>
<dbReference type="InterPro" id="IPR050749">
    <property type="entry name" value="Glycosyl_Hydrolase_47"/>
</dbReference>
<proteinExistence type="inferred from homology"/>
<evidence type="ECO:0000256" key="2">
    <source>
        <dbReference type="ARBA" id="ARBA00004922"/>
    </source>
</evidence>
<keyword evidence="4 9" id="KW-0378">Hydrolase</keyword>
<keyword evidence="13" id="KW-1185">Reference proteome</keyword>
<sequence>MRTANTMFKDKPEGTGSQRPLPQRPHPAFSWFSRRSERLLVIFTFFLVVFYMLGGFEGAFPGDPESVRLERHMNAGTTLYPYETKKSSIDWGKVVPRYPPRQTLTQPPTVPAGSVRAQIQHRFKKESANDRKKRDRRRRAVRDLAIQSWSAYRKYAWKKDALLPLSATGKDQFSGWAATLVDSLDTLWIIGLREEFDEAVAAVAEIDFANSSTPLINIFETNIRYLGGLLAAYDLSKREVLLQKATELGDLIYAGFDTPTRMPVDNINLLVIKSGEGQLIEPQVVSASPGTLSLELTRLSQLTGDPKYYSAIARLNNLFHVNQNRTLLPGLFPMYISLWGPKPDVTSGTAFTLGGGADSMYEYFPKLSQLLNGAEPSLLSLTHNFLTSASANLFFRPMIPDPASHDILISGTANILPNLDTKKTSIHLNPETEHLTCFIGGTYALTGRLVSSPEYLETGARLTRGCVYMYKSFPTGLMPERLTMLPCPSNHPSLLAASCQWNQTLWDETEKQPGLPKGFVSSTDRRYILRPEAIESVFYMWRITGEKEWQEAAWDMFLAVANATFAKETGGGASVKDVTIDPSMEEIQRDDEMESFWIAETLKYFYLVFSPPDLISLDKYVLNTEAHPFLVTSAVIKV</sequence>
<dbReference type="GO" id="GO:0005783">
    <property type="term" value="C:endoplasmic reticulum"/>
    <property type="evidence" value="ECO:0007669"/>
    <property type="project" value="TreeGrafter"/>
</dbReference>
<evidence type="ECO:0000256" key="1">
    <source>
        <dbReference type="ARBA" id="ARBA00001913"/>
    </source>
</evidence>
<keyword evidence="7" id="KW-0106">Calcium</keyword>
<reference evidence="12" key="1">
    <citation type="journal article" date="2023" name="Mol. Phylogenet. Evol.">
        <title>Genome-scale phylogeny and comparative genomics of the fungal order Sordariales.</title>
        <authorList>
            <person name="Hensen N."/>
            <person name="Bonometti L."/>
            <person name="Westerberg I."/>
            <person name="Brannstrom I.O."/>
            <person name="Guillou S."/>
            <person name="Cros-Aarteil S."/>
            <person name="Calhoun S."/>
            <person name="Haridas S."/>
            <person name="Kuo A."/>
            <person name="Mondo S."/>
            <person name="Pangilinan J."/>
            <person name="Riley R."/>
            <person name="LaButti K."/>
            <person name="Andreopoulos B."/>
            <person name="Lipzen A."/>
            <person name="Chen C."/>
            <person name="Yan M."/>
            <person name="Daum C."/>
            <person name="Ng V."/>
            <person name="Clum A."/>
            <person name="Steindorff A."/>
            <person name="Ohm R.A."/>
            <person name="Martin F."/>
            <person name="Silar P."/>
            <person name="Natvig D.O."/>
            <person name="Lalanne C."/>
            <person name="Gautier V."/>
            <person name="Ament-Velasquez S.L."/>
            <person name="Kruys A."/>
            <person name="Hutchinson M.I."/>
            <person name="Powell A.J."/>
            <person name="Barry K."/>
            <person name="Miller A.N."/>
            <person name="Grigoriev I.V."/>
            <person name="Debuchy R."/>
            <person name="Gladieux P."/>
            <person name="Hiltunen Thoren M."/>
            <person name="Johannesson H."/>
        </authorList>
    </citation>
    <scope>NUCLEOTIDE SEQUENCE</scope>
    <source>
        <strain evidence="12">CBS 315.58</strain>
    </source>
</reference>
<dbReference type="EC" id="3.2.1.-" evidence="9"/>
<evidence type="ECO:0000256" key="11">
    <source>
        <dbReference type="SAM" id="Phobius"/>
    </source>
</evidence>
<dbReference type="GO" id="GO:0004571">
    <property type="term" value="F:mannosyl-oligosaccharide 1,2-alpha-mannosidase activity"/>
    <property type="evidence" value="ECO:0007669"/>
    <property type="project" value="InterPro"/>
</dbReference>
<feature type="active site" description="Proton donor" evidence="6">
    <location>
        <position position="480"/>
    </location>
</feature>
<keyword evidence="11" id="KW-1133">Transmembrane helix</keyword>
<feature type="active site" description="Proton donor" evidence="6">
    <location>
        <position position="220"/>
    </location>
</feature>
<gene>
    <name evidence="12" type="ORF">QBC40DRAFT_286701</name>
</gene>
<accession>A0AAN6XDT6</accession>
<dbReference type="InterPro" id="IPR012341">
    <property type="entry name" value="6hp_glycosidase-like_sf"/>
</dbReference>
<dbReference type="InterPro" id="IPR001382">
    <property type="entry name" value="Glyco_hydro_47"/>
</dbReference>
<reference evidence="12" key="2">
    <citation type="submission" date="2023-05" db="EMBL/GenBank/DDBJ databases">
        <authorList>
            <consortium name="Lawrence Berkeley National Laboratory"/>
            <person name="Steindorff A."/>
            <person name="Hensen N."/>
            <person name="Bonometti L."/>
            <person name="Westerberg I."/>
            <person name="Brannstrom I.O."/>
            <person name="Guillou S."/>
            <person name="Cros-Aarteil S."/>
            <person name="Calhoun S."/>
            <person name="Haridas S."/>
            <person name="Kuo A."/>
            <person name="Mondo S."/>
            <person name="Pangilinan J."/>
            <person name="Riley R."/>
            <person name="Labutti K."/>
            <person name="Andreopoulos B."/>
            <person name="Lipzen A."/>
            <person name="Chen C."/>
            <person name="Yanf M."/>
            <person name="Daum C."/>
            <person name="Ng V."/>
            <person name="Clum A."/>
            <person name="Ohm R."/>
            <person name="Martin F."/>
            <person name="Silar P."/>
            <person name="Natvig D."/>
            <person name="Lalanne C."/>
            <person name="Gautier V."/>
            <person name="Ament-Velasquez S.L."/>
            <person name="Kruys A."/>
            <person name="Hutchinson M.I."/>
            <person name="Powell A.J."/>
            <person name="Barry K."/>
            <person name="Miller A.N."/>
            <person name="Grigoriev I.V."/>
            <person name="Debuchy R."/>
            <person name="Gladieux P."/>
            <person name="Thoren M.H."/>
            <person name="Johannesson H."/>
        </authorList>
    </citation>
    <scope>NUCLEOTIDE SEQUENCE</scope>
    <source>
        <strain evidence="12">CBS 315.58</strain>
    </source>
</reference>
<keyword evidence="7" id="KW-0479">Metal-binding</keyword>
<comment type="similarity">
    <text evidence="3 9">Belongs to the glycosyl hydrolase 47 family.</text>
</comment>
<evidence type="ECO:0000313" key="13">
    <source>
        <dbReference type="Proteomes" id="UP001303160"/>
    </source>
</evidence>
<dbReference type="Pfam" id="PF01532">
    <property type="entry name" value="Glyco_hydro_47"/>
    <property type="match status" value="1"/>
</dbReference>
<dbReference type="EMBL" id="MU863977">
    <property type="protein sequence ID" value="KAK4196742.1"/>
    <property type="molecule type" value="Genomic_DNA"/>
</dbReference>
<comment type="caution">
    <text evidence="12">The sequence shown here is derived from an EMBL/GenBank/DDBJ whole genome shotgun (WGS) entry which is preliminary data.</text>
</comment>
<evidence type="ECO:0000256" key="10">
    <source>
        <dbReference type="SAM" id="MobiDB-lite"/>
    </source>
</evidence>
<feature type="disulfide bond" evidence="8">
    <location>
        <begin position="437"/>
        <end position="466"/>
    </location>
</feature>
<dbReference type="InterPro" id="IPR036026">
    <property type="entry name" value="Seven-hairpin_glycosidases"/>
</dbReference>
<feature type="region of interest" description="Disordered" evidence="10">
    <location>
        <begin position="1"/>
        <end position="25"/>
    </location>
</feature>
<protein>
    <recommendedName>
        <fullName evidence="9">alpha-1,2-Mannosidase</fullName>
        <ecNumber evidence="9">3.2.1.-</ecNumber>
    </recommendedName>
</protein>
<evidence type="ECO:0000256" key="3">
    <source>
        <dbReference type="ARBA" id="ARBA00007658"/>
    </source>
</evidence>
<name>A0AAN6XDT6_9PEZI</name>
<keyword evidence="5 8" id="KW-1015">Disulfide bond</keyword>
<dbReference type="GO" id="GO:0016020">
    <property type="term" value="C:membrane"/>
    <property type="evidence" value="ECO:0007669"/>
    <property type="project" value="InterPro"/>
</dbReference>
<keyword evidence="11" id="KW-0812">Transmembrane</keyword>
<evidence type="ECO:0000256" key="6">
    <source>
        <dbReference type="PIRSR" id="PIRSR601382-1"/>
    </source>
</evidence>